<evidence type="ECO:0000313" key="2">
    <source>
        <dbReference type="Proteomes" id="UP000007062"/>
    </source>
</evidence>
<dbReference type="EnsemblMetazoa" id="AGAP011847-RA">
    <property type="protein sequence ID" value="AGAP011847-PA"/>
    <property type="gene ID" value="AGAP011847"/>
</dbReference>
<dbReference type="VEuPathDB" id="VectorBase:AGAP011847"/>
<keyword evidence="2" id="KW-1185">Reference proteome</keyword>
<reference evidence="1 2" key="2">
    <citation type="journal article" date="2004" name="Trends Parasitol.">
        <title>The Anopheles gambiae genome: an update.</title>
        <authorList>
            <person name="Mongin E."/>
            <person name="Louis C."/>
            <person name="Holt R.A."/>
            <person name="Birney E."/>
            <person name="Collins F.H."/>
        </authorList>
    </citation>
    <scope>NUCLEOTIDE SEQUENCE [LARGE SCALE GENOMIC DNA]</scope>
    <source>
        <strain evidence="1 2">PEST</strain>
    </source>
</reference>
<evidence type="ECO:0000313" key="1">
    <source>
        <dbReference type="EnsemblMetazoa" id="AGAP011847-PA"/>
    </source>
</evidence>
<reference evidence="1 2" key="1">
    <citation type="journal article" date="2002" name="Science">
        <title>The genome sequence of the malaria mosquito Anopheles gambiae.</title>
        <authorList>
            <person name="Holt R.A."/>
            <person name="Subramanian G.M."/>
            <person name="Halpern A."/>
            <person name="Sutton G.G."/>
            <person name="Charlab R."/>
            <person name="Nusskern D.R."/>
            <person name="Wincker P."/>
            <person name="Clark A.G."/>
            <person name="Ribeiro J.M."/>
            <person name="Wides R."/>
            <person name="Salzberg S.L."/>
            <person name="Loftus B."/>
            <person name="Yandell M."/>
            <person name="Majoros W.H."/>
            <person name="Rusch D.B."/>
            <person name="Lai Z."/>
            <person name="Kraft C.L."/>
            <person name="Abril J.F."/>
            <person name="Anthouard V."/>
            <person name="Arensburger P."/>
            <person name="Atkinson P.W."/>
            <person name="Baden H."/>
            <person name="de Berardinis V."/>
            <person name="Baldwin D."/>
            <person name="Benes V."/>
            <person name="Biedler J."/>
            <person name="Blass C."/>
            <person name="Bolanos R."/>
            <person name="Boscus D."/>
            <person name="Barnstead M."/>
            <person name="Cai S."/>
            <person name="Center A."/>
            <person name="Chaturverdi K."/>
            <person name="Christophides G.K."/>
            <person name="Chrystal M.A."/>
            <person name="Clamp M."/>
            <person name="Cravchik A."/>
            <person name="Curwen V."/>
            <person name="Dana A."/>
            <person name="Delcher A."/>
            <person name="Dew I."/>
            <person name="Evans C.A."/>
            <person name="Flanigan M."/>
            <person name="Grundschober-Freimoser A."/>
            <person name="Friedli L."/>
            <person name="Gu Z."/>
            <person name="Guan P."/>
            <person name="Guigo R."/>
            <person name="Hillenmeyer M.E."/>
            <person name="Hladun S.L."/>
            <person name="Hogan J.R."/>
            <person name="Hong Y.S."/>
            <person name="Hoover J."/>
            <person name="Jaillon O."/>
            <person name="Ke Z."/>
            <person name="Kodira C."/>
            <person name="Kokoza E."/>
            <person name="Koutsos A."/>
            <person name="Letunic I."/>
            <person name="Levitsky A."/>
            <person name="Liang Y."/>
            <person name="Lin J.J."/>
            <person name="Lobo N.F."/>
            <person name="Lopez J.R."/>
            <person name="Malek J.A."/>
            <person name="McIntosh T.C."/>
            <person name="Meister S."/>
            <person name="Miller J."/>
            <person name="Mobarry C."/>
            <person name="Mongin E."/>
            <person name="Murphy S.D."/>
            <person name="O'Brochta D.A."/>
            <person name="Pfannkoch C."/>
            <person name="Qi R."/>
            <person name="Regier M.A."/>
            <person name="Remington K."/>
            <person name="Shao H."/>
            <person name="Sharakhova M.V."/>
            <person name="Sitter C.D."/>
            <person name="Shetty J."/>
            <person name="Smith T.J."/>
            <person name="Strong R."/>
            <person name="Sun J."/>
            <person name="Thomasova D."/>
            <person name="Ton L.Q."/>
            <person name="Topalis P."/>
            <person name="Tu Z."/>
            <person name="Unger M.F."/>
            <person name="Walenz B."/>
            <person name="Wang A."/>
            <person name="Wang J."/>
            <person name="Wang M."/>
            <person name="Wang X."/>
            <person name="Woodford K.J."/>
            <person name="Wortman J.R."/>
            <person name="Wu M."/>
            <person name="Yao A."/>
            <person name="Zdobnov E.M."/>
            <person name="Zhang H."/>
            <person name="Zhao Q."/>
            <person name="Zhao S."/>
            <person name="Zhu S.C."/>
            <person name="Zhimulev I."/>
            <person name="Coluzzi M."/>
            <person name="della Torre A."/>
            <person name="Roth C.W."/>
            <person name="Louis C."/>
            <person name="Kalush F."/>
            <person name="Mural R.J."/>
            <person name="Myers E.W."/>
            <person name="Adams M.D."/>
            <person name="Smith H.O."/>
            <person name="Broder S."/>
            <person name="Gardner M.J."/>
            <person name="Fraser C.M."/>
            <person name="Birney E."/>
            <person name="Bork P."/>
            <person name="Brey P.T."/>
            <person name="Venter J.C."/>
            <person name="Weissenbach J."/>
            <person name="Kafatos F.C."/>
            <person name="Collins F.H."/>
            <person name="Hoffman S.L."/>
        </authorList>
    </citation>
    <scope>NUCLEOTIDE SEQUENCE [LARGE SCALE GENOMIC DNA]</scope>
    <source>
        <strain evidence="1 2">PEST</strain>
    </source>
</reference>
<proteinExistence type="predicted"/>
<protein>
    <submittedName>
        <fullName evidence="1">Uncharacterized protein</fullName>
    </submittedName>
</protein>
<name>A0A1S4H7P4_ANOGA</name>
<reference evidence="1" key="3">
    <citation type="submission" date="2020-05" db="UniProtKB">
        <authorList>
            <consortium name="EnsemblMetazoa"/>
        </authorList>
    </citation>
    <scope>IDENTIFICATION</scope>
    <source>
        <strain evidence="1">PEST</strain>
    </source>
</reference>
<organism evidence="1 2">
    <name type="scientific">Anopheles gambiae</name>
    <name type="common">African malaria mosquito</name>
    <dbReference type="NCBI Taxonomy" id="7165"/>
    <lineage>
        <taxon>Eukaryota</taxon>
        <taxon>Metazoa</taxon>
        <taxon>Ecdysozoa</taxon>
        <taxon>Arthropoda</taxon>
        <taxon>Hexapoda</taxon>
        <taxon>Insecta</taxon>
        <taxon>Pterygota</taxon>
        <taxon>Neoptera</taxon>
        <taxon>Endopterygota</taxon>
        <taxon>Diptera</taxon>
        <taxon>Nematocera</taxon>
        <taxon>Culicoidea</taxon>
        <taxon>Culicidae</taxon>
        <taxon>Anophelinae</taxon>
        <taxon>Anopheles</taxon>
    </lineage>
</organism>
<accession>A0A1S4H7P4</accession>
<dbReference type="EMBL" id="AAAB01008986">
    <property type="status" value="NOT_ANNOTATED_CDS"/>
    <property type="molecule type" value="Genomic_DNA"/>
</dbReference>
<dbReference type="AlphaFoldDB" id="A0A1S4H7P4"/>
<sequence length="19" mass="2257">MLDSPRCQQEKPSFRLYAS</sequence>
<dbReference type="Proteomes" id="UP000007062">
    <property type="component" value="Chromosome 3L"/>
</dbReference>